<evidence type="ECO:0000256" key="4">
    <source>
        <dbReference type="ARBA" id="ARBA00023295"/>
    </source>
</evidence>
<dbReference type="AlphaFoldDB" id="A0AA39Y852"/>
<dbReference type="InterPro" id="IPR023296">
    <property type="entry name" value="Glyco_hydro_beta-prop_sf"/>
</dbReference>
<dbReference type="Proteomes" id="UP001174936">
    <property type="component" value="Unassembled WGS sequence"/>
</dbReference>
<feature type="signal peptide" evidence="6">
    <location>
        <begin position="1"/>
        <end position="19"/>
    </location>
</feature>
<keyword evidence="8" id="KW-1185">Reference proteome</keyword>
<dbReference type="EMBL" id="JAULSV010000004">
    <property type="protein sequence ID" value="KAK0646796.1"/>
    <property type="molecule type" value="Genomic_DNA"/>
</dbReference>
<dbReference type="PANTHER" id="PTHR43817">
    <property type="entry name" value="GLYCOSYL HYDROLASE"/>
    <property type="match status" value="1"/>
</dbReference>
<evidence type="ECO:0000313" key="8">
    <source>
        <dbReference type="Proteomes" id="UP001174936"/>
    </source>
</evidence>
<protein>
    <submittedName>
        <fullName evidence="7">Glycosyl hydrolase</fullName>
    </submittedName>
</protein>
<dbReference type="CDD" id="cd18820">
    <property type="entry name" value="GH43_LbAraf43-like"/>
    <property type="match status" value="1"/>
</dbReference>
<evidence type="ECO:0000256" key="6">
    <source>
        <dbReference type="SAM" id="SignalP"/>
    </source>
</evidence>
<feature type="chain" id="PRO_5041207265" evidence="6">
    <location>
        <begin position="20"/>
        <end position="327"/>
    </location>
</feature>
<dbReference type="PANTHER" id="PTHR43817:SF1">
    <property type="entry name" value="HYDROLASE, FAMILY 43, PUTATIVE (AFU_ORTHOLOGUE AFUA_3G01660)-RELATED"/>
    <property type="match status" value="1"/>
</dbReference>
<dbReference type="InterPro" id="IPR006710">
    <property type="entry name" value="Glyco_hydro_43"/>
</dbReference>
<accession>A0AA39Y852</accession>
<sequence>MHLLTVPLLLLALLSSVHGANFTNPLRSRDGSDPFIVWDGAVGSGYYYLLTTTWNDVRLTRATTLEGLKRGETRVVWTDTSPSRCCNVWAPEIHRIDGTWYIYYSAGNKQNLDGQRSHVLKGGTTTWSNYTYAAQLTPDWGIDGTVLRVAGREYFVWSCFPRPNLQSLCIAAMASAVALEGATRVLSEPTLAWERVGNPVNEGAAAMYHGNKTFLAYSGSYCWTDSYQLGLLTYKGAGDPLLASSWVKTGPVFSSANGNFGTGHNGFFASPDGTEIWNVYHATTARTGACDGNRYTAAKRVNWNADGSPDFGKADTIGTVLAGPSGE</sequence>
<evidence type="ECO:0000256" key="2">
    <source>
        <dbReference type="ARBA" id="ARBA00022729"/>
    </source>
</evidence>
<evidence type="ECO:0000256" key="1">
    <source>
        <dbReference type="ARBA" id="ARBA00009865"/>
    </source>
</evidence>
<evidence type="ECO:0000256" key="5">
    <source>
        <dbReference type="RuleBase" id="RU361187"/>
    </source>
</evidence>
<reference evidence="7" key="1">
    <citation type="submission" date="2023-06" db="EMBL/GenBank/DDBJ databases">
        <title>Genome-scale phylogeny and comparative genomics of the fungal order Sordariales.</title>
        <authorList>
            <consortium name="Lawrence Berkeley National Laboratory"/>
            <person name="Hensen N."/>
            <person name="Bonometti L."/>
            <person name="Westerberg I."/>
            <person name="Brannstrom I.O."/>
            <person name="Guillou S."/>
            <person name="Cros-Aarteil S."/>
            <person name="Calhoun S."/>
            <person name="Haridas S."/>
            <person name="Kuo A."/>
            <person name="Mondo S."/>
            <person name="Pangilinan J."/>
            <person name="Riley R."/>
            <person name="Labutti K."/>
            <person name="Andreopoulos B."/>
            <person name="Lipzen A."/>
            <person name="Chen C."/>
            <person name="Yanf M."/>
            <person name="Daum C."/>
            <person name="Ng V."/>
            <person name="Clum A."/>
            <person name="Steindorff A."/>
            <person name="Ohm R."/>
            <person name="Martin F."/>
            <person name="Silar P."/>
            <person name="Natvig D."/>
            <person name="Lalanne C."/>
            <person name="Gautier V."/>
            <person name="Ament-Velasquez S.L."/>
            <person name="Kruys A."/>
            <person name="Hutchinson M.I."/>
            <person name="Powell A.J."/>
            <person name="Barry K."/>
            <person name="Miller A.N."/>
            <person name="Grigoriev I.V."/>
            <person name="Debuchy R."/>
            <person name="Gladieux P."/>
            <person name="Thoren M.H."/>
            <person name="Johannesson H."/>
        </authorList>
    </citation>
    <scope>NUCLEOTIDE SEQUENCE</scope>
    <source>
        <strain evidence="7">SMH2532-1</strain>
    </source>
</reference>
<dbReference type="GO" id="GO:0005975">
    <property type="term" value="P:carbohydrate metabolic process"/>
    <property type="evidence" value="ECO:0007669"/>
    <property type="project" value="InterPro"/>
</dbReference>
<dbReference type="SUPFAM" id="SSF75005">
    <property type="entry name" value="Arabinanase/levansucrase/invertase"/>
    <property type="match status" value="1"/>
</dbReference>
<keyword evidence="2 6" id="KW-0732">Signal</keyword>
<keyword evidence="3 5" id="KW-0378">Hydrolase</keyword>
<keyword evidence="4 5" id="KW-0326">Glycosidase</keyword>
<comment type="similarity">
    <text evidence="1 5">Belongs to the glycosyl hydrolase 43 family.</text>
</comment>
<comment type="caution">
    <text evidence="7">The sequence shown here is derived from an EMBL/GenBank/DDBJ whole genome shotgun (WGS) entry which is preliminary data.</text>
</comment>
<evidence type="ECO:0000256" key="3">
    <source>
        <dbReference type="ARBA" id="ARBA00022801"/>
    </source>
</evidence>
<dbReference type="Pfam" id="PF04616">
    <property type="entry name" value="Glyco_hydro_43"/>
    <property type="match status" value="1"/>
</dbReference>
<dbReference type="Gene3D" id="2.115.10.20">
    <property type="entry name" value="Glycosyl hydrolase domain, family 43"/>
    <property type="match status" value="1"/>
</dbReference>
<name>A0AA39Y852_9PEZI</name>
<proteinExistence type="inferred from homology"/>
<organism evidence="7 8">
    <name type="scientific">Cercophora newfieldiana</name>
    <dbReference type="NCBI Taxonomy" id="92897"/>
    <lineage>
        <taxon>Eukaryota</taxon>
        <taxon>Fungi</taxon>
        <taxon>Dikarya</taxon>
        <taxon>Ascomycota</taxon>
        <taxon>Pezizomycotina</taxon>
        <taxon>Sordariomycetes</taxon>
        <taxon>Sordariomycetidae</taxon>
        <taxon>Sordariales</taxon>
        <taxon>Lasiosphaeriaceae</taxon>
        <taxon>Cercophora</taxon>
    </lineage>
</organism>
<gene>
    <name evidence="7" type="ORF">B0T16DRAFT_429540</name>
</gene>
<dbReference type="GO" id="GO:0004553">
    <property type="term" value="F:hydrolase activity, hydrolyzing O-glycosyl compounds"/>
    <property type="evidence" value="ECO:0007669"/>
    <property type="project" value="InterPro"/>
</dbReference>
<evidence type="ECO:0000313" key="7">
    <source>
        <dbReference type="EMBL" id="KAK0646796.1"/>
    </source>
</evidence>